<keyword evidence="2" id="KW-1185">Reference proteome</keyword>
<proteinExistence type="predicted"/>
<protein>
    <submittedName>
        <fullName evidence="1">Uncharacterized protein</fullName>
    </submittedName>
</protein>
<organism evidence="1 2">
    <name type="scientific">Piloderma croceum (strain F 1598)</name>
    <dbReference type="NCBI Taxonomy" id="765440"/>
    <lineage>
        <taxon>Eukaryota</taxon>
        <taxon>Fungi</taxon>
        <taxon>Dikarya</taxon>
        <taxon>Basidiomycota</taxon>
        <taxon>Agaricomycotina</taxon>
        <taxon>Agaricomycetes</taxon>
        <taxon>Agaricomycetidae</taxon>
        <taxon>Atheliales</taxon>
        <taxon>Atheliaceae</taxon>
        <taxon>Piloderma</taxon>
    </lineage>
</organism>
<evidence type="ECO:0000313" key="1">
    <source>
        <dbReference type="EMBL" id="KIM89456.1"/>
    </source>
</evidence>
<sequence>MRNKIVTHHAESRWVDPRVELTQKHVNWDNLSTIPCKIYGVASAHWGDLTWGGYNLVRFLHLDDPRKTIVVARVPLRPLEGLSSEQTVVLCNRISSEVATMEYVETYTNIPIPHVIHYSAEADGDGVGSPYILMSKVHGVPLSSLWDDMEDDKRDEVMRQIIDIILDLYSQRFDKIGALFKAPDDGKEAWHIRPMSYILDPDPNDTVADQIASSTAHTSSIDYWLAHTNAYMQHIADENFGTDNKPDAYAQAWFLRSLIPAFCDPSLDVKGFPLSPSDFHSQNIMITLSESHPRITAVIDWECSSTSPTSSFAQYPLFIVDHPAWESDHSLRSRNARDQSVFNELIREKERKVDPEGCQPLSKAFANSLGPYLFQQCIQDPIVFTELYPQLFELVFGAEDFSGDYYWALMTNGLLRKETQQFIHETELWNDVSETLGEDLVRRDMSRVEFQTLVAEHRNRFPVEGRVVVV</sequence>
<dbReference type="InterPro" id="IPR011009">
    <property type="entry name" value="Kinase-like_dom_sf"/>
</dbReference>
<gene>
    <name evidence="1" type="ORF">PILCRDRAFT_95266</name>
</gene>
<dbReference type="InParanoid" id="A0A0C3GFN6"/>
<reference evidence="1 2" key="1">
    <citation type="submission" date="2014-04" db="EMBL/GenBank/DDBJ databases">
        <authorList>
            <consortium name="DOE Joint Genome Institute"/>
            <person name="Kuo A."/>
            <person name="Tarkka M."/>
            <person name="Buscot F."/>
            <person name="Kohler A."/>
            <person name="Nagy L.G."/>
            <person name="Floudas D."/>
            <person name="Copeland A."/>
            <person name="Barry K.W."/>
            <person name="Cichocki N."/>
            <person name="Veneault-Fourrey C."/>
            <person name="LaButti K."/>
            <person name="Lindquist E.A."/>
            <person name="Lipzen A."/>
            <person name="Lundell T."/>
            <person name="Morin E."/>
            <person name="Murat C."/>
            <person name="Sun H."/>
            <person name="Tunlid A."/>
            <person name="Henrissat B."/>
            <person name="Grigoriev I.V."/>
            <person name="Hibbett D.S."/>
            <person name="Martin F."/>
            <person name="Nordberg H.P."/>
            <person name="Cantor M.N."/>
            <person name="Hua S.X."/>
        </authorList>
    </citation>
    <scope>NUCLEOTIDE SEQUENCE [LARGE SCALE GENOMIC DNA]</scope>
    <source>
        <strain evidence="1 2">F 1598</strain>
    </source>
</reference>
<dbReference type="EMBL" id="KN832975">
    <property type="protein sequence ID" value="KIM89456.1"/>
    <property type="molecule type" value="Genomic_DNA"/>
</dbReference>
<dbReference type="OrthoDB" id="2906425at2759"/>
<evidence type="ECO:0000313" key="2">
    <source>
        <dbReference type="Proteomes" id="UP000054166"/>
    </source>
</evidence>
<name>A0A0C3GFN6_PILCF</name>
<dbReference type="HOGENOM" id="CLU_570076_0_0_1"/>
<dbReference type="PANTHER" id="PTHR21310">
    <property type="entry name" value="AMINOGLYCOSIDE PHOSPHOTRANSFERASE-RELATED-RELATED"/>
    <property type="match status" value="1"/>
</dbReference>
<dbReference type="Proteomes" id="UP000054166">
    <property type="component" value="Unassembled WGS sequence"/>
</dbReference>
<dbReference type="SUPFAM" id="SSF56112">
    <property type="entry name" value="Protein kinase-like (PK-like)"/>
    <property type="match status" value="1"/>
</dbReference>
<reference evidence="2" key="2">
    <citation type="submission" date="2015-01" db="EMBL/GenBank/DDBJ databases">
        <title>Evolutionary Origins and Diversification of the Mycorrhizal Mutualists.</title>
        <authorList>
            <consortium name="DOE Joint Genome Institute"/>
            <consortium name="Mycorrhizal Genomics Consortium"/>
            <person name="Kohler A."/>
            <person name="Kuo A."/>
            <person name="Nagy L.G."/>
            <person name="Floudas D."/>
            <person name="Copeland A."/>
            <person name="Barry K.W."/>
            <person name="Cichocki N."/>
            <person name="Veneault-Fourrey C."/>
            <person name="LaButti K."/>
            <person name="Lindquist E.A."/>
            <person name="Lipzen A."/>
            <person name="Lundell T."/>
            <person name="Morin E."/>
            <person name="Murat C."/>
            <person name="Riley R."/>
            <person name="Ohm R."/>
            <person name="Sun H."/>
            <person name="Tunlid A."/>
            <person name="Henrissat B."/>
            <person name="Grigoriev I.V."/>
            <person name="Hibbett D.S."/>
            <person name="Martin F."/>
        </authorList>
    </citation>
    <scope>NUCLEOTIDE SEQUENCE [LARGE SCALE GENOMIC DNA]</scope>
    <source>
        <strain evidence="2">F 1598</strain>
    </source>
</reference>
<accession>A0A0C3GFN6</accession>
<dbReference type="AlphaFoldDB" id="A0A0C3GFN6"/>
<dbReference type="PANTHER" id="PTHR21310:SF15">
    <property type="entry name" value="AMINOGLYCOSIDE PHOSPHOTRANSFERASE DOMAIN-CONTAINING PROTEIN"/>
    <property type="match status" value="1"/>
</dbReference>
<dbReference type="InterPro" id="IPR051678">
    <property type="entry name" value="AGP_Transferase"/>
</dbReference>